<dbReference type="EMBL" id="CAEZVY010000168">
    <property type="protein sequence ID" value="CAB4652295.1"/>
    <property type="molecule type" value="Genomic_DNA"/>
</dbReference>
<dbReference type="AlphaFoldDB" id="A0A6J6KW25"/>
<sequence length="150" mass="16157">MDLSPDTPDAVGAKSGGELLCRAAQKLLACESRTQLLADLTVLLIALFLKCGDGALHVCEALGDRCECLQNFVFGVLISAKIVVLALHHLELGFERYGVIRPSGVSPPGDEPANQETETHAKREANQYCDDCFVHVPSLPVTPDPHTNLH</sequence>
<reference evidence="1" key="1">
    <citation type="submission" date="2020-05" db="EMBL/GenBank/DDBJ databases">
        <authorList>
            <person name="Chiriac C."/>
            <person name="Salcher M."/>
            <person name="Ghai R."/>
            <person name="Kavagutti S V."/>
        </authorList>
    </citation>
    <scope>NUCLEOTIDE SEQUENCE</scope>
</reference>
<protein>
    <submittedName>
        <fullName evidence="1">Unannotated protein</fullName>
    </submittedName>
</protein>
<gene>
    <name evidence="1" type="ORF">UFOPK2158_01276</name>
</gene>
<evidence type="ECO:0000313" key="1">
    <source>
        <dbReference type="EMBL" id="CAB4652295.1"/>
    </source>
</evidence>
<name>A0A6J6KW25_9ZZZZ</name>
<accession>A0A6J6KW25</accession>
<organism evidence="1">
    <name type="scientific">freshwater metagenome</name>
    <dbReference type="NCBI Taxonomy" id="449393"/>
    <lineage>
        <taxon>unclassified sequences</taxon>
        <taxon>metagenomes</taxon>
        <taxon>ecological metagenomes</taxon>
    </lineage>
</organism>
<proteinExistence type="predicted"/>